<dbReference type="Proteomes" id="UP000323707">
    <property type="component" value="Unassembled WGS sequence"/>
</dbReference>
<evidence type="ECO:0000256" key="5">
    <source>
        <dbReference type="SAM" id="Phobius"/>
    </source>
</evidence>
<comment type="subcellular location">
    <subcellularLocation>
        <location evidence="1">Membrane</location>
        <topology evidence="1">Multi-pass membrane protein</topology>
    </subcellularLocation>
</comment>
<keyword evidence="4 5" id="KW-0472">Membrane</keyword>
<evidence type="ECO:0000256" key="4">
    <source>
        <dbReference type="ARBA" id="ARBA00023136"/>
    </source>
</evidence>
<feature type="transmembrane region" description="Helical" evidence="5">
    <location>
        <begin position="179"/>
        <end position="199"/>
    </location>
</feature>
<organism evidence="7 8">
    <name type="scientific">Helicobacter canis</name>
    <dbReference type="NCBI Taxonomy" id="29419"/>
    <lineage>
        <taxon>Bacteria</taxon>
        <taxon>Pseudomonadati</taxon>
        <taxon>Campylobacterota</taxon>
        <taxon>Epsilonproteobacteria</taxon>
        <taxon>Campylobacterales</taxon>
        <taxon>Helicobacteraceae</taxon>
        <taxon>Helicobacter</taxon>
    </lineage>
</organism>
<dbReference type="RefSeq" id="WP_150337075.1">
    <property type="nucleotide sequence ID" value="NZ_JAERIX010000055.1"/>
</dbReference>
<feature type="transmembrane region" description="Helical" evidence="5">
    <location>
        <begin position="70"/>
        <end position="93"/>
    </location>
</feature>
<evidence type="ECO:0000256" key="1">
    <source>
        <dbReference type="ARBA" id="ARBA00004141"/>
    </source>
</evidence>
<feature type="transmembrane region" description="Helical" evidence="5">
    <location>
        <begin position="206"/>
        <end position="221"/>
    </location>
</feature>
<accession>A0A5M9QNR0</accession>
<feature type="transmembrane region" description="Helical" evidence="5">
    <location>
        <begin position="393"/>
        <end position="417"/>
    </location>
</feature>
<keyword evidence="2 5" id="KW-0812">Transmembrane</keyword>
<dbReference type="GO" id="GO:0016020">
    <property type="term" value="C:membrane"/>
    <property type="evidence" value="ECO:0007669"/>
    <property type="project" value="UniProtKB-SubCell"/>
</dbReference>
<gene>
    <name evidence="7" type="ORF">F4V45_03450</name>
</gene>
<dbReference type="Pfam" id="PF04932">
    <property type="entry name" value="Wzy_C"/>
    <property type="match status" value="1"/>
</dbReference>
<feature type="transmembrane region" description="Helical" evidence="5">
    <location>
        <begin position="429"/>
        <end position="449"/>
    </location>
</feature>
<keyword evidence="3 5" id="KW-1133">Transmembrane helix</keyword>
<evidence type="ECO:0000259" key="6">
    <source>
        <dbReference type="Pfam" id="PF04932"/>
    </source>
</evidence>
<comment type="caution">
    <text evidence="7">The sequence shown here is derived from an EMBL/GenBank/DDBJ whole genome shotgun (WGS) entry which is preliminary data.</text>
</comment>
<sequence length="478" mass="54197">MPIKPLESSAFKTTALYISLALVITSIAILPFSYSVVSIKLPVNLLFIAFGVFALGFWREYRGLGRALGGIWFALVCLLVVIIMAYISLFWAVDSRATLQAIRQYLLEPSLFLVLGFFLTTKLDERGLKLLLIGLCLALSYHPIATIWDFFTSAQFRENGFAIMGYYRAMSHLFHTPDATLYAFWLALGFCITLAFVVYAKGLGRILAFIALVAIFFSSLANGSRFLVLTCCVCLLLPFILLSYKHKAKILLSVGLLVCVAGFGIYVFSDKLNPRFNVKNMIDNFRIVWSYYPAEMGRFSPDCYTYLDCSVYSKQEDENSKHIRYEESSLSRISAMKSGLTIASLNPFIPHGFGSLNELMKNLRTNFDEKLLPYRYMMINGERLPMLHIHHQWISFLCETSIIGLVAISLFFIYFLVQTQKALVCSADRTANIIILSLGCFVGALMFMFNFDIMLWREENLTTFILLGFLLGARYGKH</sequence>
<feature type="transmembrane region" description="Helical" evidence="5">
    <location>
        <begin position="227"/>
        <end position="244"/>
    </location>
</feature>
<name>A0A5M9QNR0_9HELI</name>
<evidence type="ECO:0000313" key="8">
    <source>
        <dbReference type="Proteomes" id="UP000323707"/>
    </source>
</evidence>
<evidence type="ECO:0000256" key="2">
    <source>
        <dbReference type="ARBA" id="ARBA00022692"/>
    </source>
</evidence>
<feature type="transmembrane region" description="Helical" evidence="5">
    <location>
        <begin position="39"/>
        <end position="58"/>
    </location>
</feature>
<feature type="transmembrane region" description="Helical" evidence="5">
    <location>
        <begin position="130"/>
        <end position="151"/>
    </location>
</feature>
<protein>
    <recommendedName>
        <fullName evidence="6">O-antigen ligase-related domain-containing protein</fullName>
    </recommendedName>
</protein>
<evidence type="ECO:0000256" key="3">
    <source>
        <dbReference type="ARBA" id="ARBA00022989"/>
    </source>
</evidence>
<dbReference type="EMBL" id="VXKE01000010">
    <property type="protein sequence ID" value="KAA8710038.1"/>
    <property type="molecule type" value="Genomic_DNA"/>
</dbReference>
<dbReference type="PANTHER" id="PTHR37422:SF13">
    <property type="entry name" value="LIPOPOLYSACCHARIDE BIOSYNTHESIS PROTEIN PA4999-RELATED"/>
    <property type="match status" value="1"/>
</dbReference>
<dbReference type="InterPro" id="IPR007016">
    <property type="entry name" value="O-antigen_ligase-rel_domated"/>
</dbReference>
<reference evidence="7 8" key="1">
    <citation type="submission" date="2019-09" db="EMBL/GenBank/DDBJ databases">
        <title>Draft genome sequence of various Type strains from the CCUG.</title>
        <authorList>
            <person name="Pineiro-Iglesias B."/>
            <person name="Tunovic T."/>
            <person name="Unosson C."/>
            <person name="Inganas E."/>
            <person name="Ohlen M."/>
            <person name="Cardew S."/>
            <person name="Jensie-Markopoulos S."/>
            <person name="Salva-Serra F."/>
            <person name="Jaen-Luchoro D."/>
            <person name="Karlsson R."/>
            <person name="Svensson-Stadler L."/>
            <person name="Chun J."/>
            <person name="Moore E."/>
        </authorList>
    </citation>
    <scope>NUCLEOTIDE SEQUENCE [LARGE SCALE GENOMIC DNA]</scope>
    <source>
        <strain evidence="7 8">CCUG 32756T</strain>
    </source>
</reference>
<dbReference type="PANTHER" id="PTHR37422">
    <property type="entry name" value="TEICHURONIC ACID BIOSYNTHESIS PROTEIN TUAE"/>
    <property type="match status" value="1"/>
</dbReference>
<proteinExistence type="predicted"/>
<dbReference type="InterPro" id="IPR051533">
    <property type="entry name" value="WaaL-like"/>
</dbReference>
<feature type="transmembrane region" description="Helical" evidence="5">
    <location>
        <begin position="14"/>
        <end position="33"/>
    </location>
</feature>
<feature type="transmembrane region" description="Helical" evidence="5">
    <location>
        <begin position="251"/>
        <end position="269"/>
    </location>
</feature>
<feature type="domain" description="O-antigen ligase-related" evidence="6">
    <location>
        <begin position="211"/>
        <end position="408"/>
    </location>
</feature>
<evidence type="ECO:0000313" key="7">
    <source>
        <dbReference type="EMBL" id="KAA8710038.1"/>
    </source>
</evidence>
<dbReference type="AlphaFoldDB" id="A0A5M9QNR0"/>